<protein>
    <recommendedName>
        <fullName evidence="3 9">Gluconokinase</fullName>
        <ecNumber evidence="3 9">2.7.1.12</ecNumber>
    </recommendedName>
</protein>
<evidence type="ECO:0000313" key="11">
    <source>
        <dbReference type="Proteomes" id="UP001365846"/>
    </source>
</evidence>
<dbReference type="CDD" id="cd02021">
    <property type="entry name" value="GntK"/>
    <property type="match status" value="1"/>
</dbReference>
<evidence type="ECO:0000256" key="7">
    <source>
        <dbReference type="ARBA" id="ARBA00022840"/>
    </source>
</evidence>
<evidence type="ECO:0000256" key="9">
    <source>
        <dbReference type="RuleBase" id="RU363066"/>
    </source>
</evidence>
<comment type="similarity">
    <text evidence="2 9">Belongs to the gluconokinase GntK/GntV family.</text>
</comment>
<evidence type="ECO:0000256" key="2">
    <source>
        <dbReference type="ARBA" id="ARBA00008420"/>
    </source>
</evidence>
<dbReference type="SUPFAM" id="SSF52540">
    <property type="entry name" value="P-loop containing nucleoside triphosphate hydrolases"/>
    <property type="match status" value="1"/>
</dbReference>
<dbReference type="GO" id="GO:0046316">
    <property type="term" value="F:gluconokinase activity"/>
    <property type="evidence" value="ECO:0007669"/>
    <property type="project" value="UniProtKB-EC"/>
</dbReference>
<dbReference type="PANTHER" id="PTHR43442">
    <property type="entry name" value="GLUCONOKINASE-RELATED"/>
    <property type="match status" value="1"/>
</dbReference>
<keyword evidence="6 9" id="KW-0418">Kinase</keyword>
<keyword evidence="5 9" id="KW-0547">Nucleotide-binding</keyword>
<proteinExistence type="inferred from homology"/>
<organism evidence="10 11">
    <name type="scientific">Variovorax ureilyticus</name>
    <dbReference type="NCBI Taxonomy" id="1836198"/>
    <lineage>
        <taxon>Bacteria</taxon>
        <taxon>Pseudomonadati</taxon>
        <taxon>Pseudomonadota</taxon>
        <taxon>Betaproteobacteria</taxon>
        <taxon>Burkholderiales</taxon>
        <taxon>Comamonadaceae</taxon>
        <taxon>Variovorax</taxon>
    </lineage>
</organism>
<dbReference type="RefSeq" id="WP_340356188.1">
    <property type="nucleotide sequence ID" value="NZ_JBBKZU010000002.1"/>
</dbReference>
<evidence type="ECO:0000256" key="8">
    <source>
        <dbReference type="ARBA" id="ARBA00048090"/>
    </source>
</evidence>
<evidence type="ECO:0000256" key="6">
    <source>
        <dbReference type="ARBA" id="ARBA00022777"/>
    </source>
</evidence>
<evidence type="ECO:0000256" key="5">
    <source>
        <dbReference type="ARBA" id="ARBA00022741"/>
    </source>
</evidence>
<keyword evidence="7 9" id="KW-0067">ATP-binding</keyword>
<evidence type="ECO:0000256" key="1">
    <source>
        <dbReference type="ARBA" id="ARBA00004761"/>
    </source>
</evidence>
<dbReference type="Proteomes" id="UP001365846">
    <property type="component" value="Unassembled WGS sequence"/>
</dbReference>
<dbReference type="Gene3D" id="3.40.50.300">
    <property type="entry name" value="P-loop containing nucleotide triphosphate hydrolases"/>
    <property type="match status" value="1"/>
</dbReference>
<sequence>MTPKILVMGVSGCGKSTVAAHLASALKCPLIEGDDFHLPQSKLKMRRGIPLDDEDRWPWLDRLGRLLAMPGETAVLTCSSLKRAYRDRLRMAVPGLKVVFIEISPEEARERVASRFDHLFPASLVTSQFAALESPIGEPDVLRVEATAAIEQQVQDIRDWLGQSTFATSSP</sequence>
<keyword evidence="4 9" id="KW-0808">Transferase</keyword>
<comment type="catalytic activity">
    <reaction evidence="8 9">
        <text>D-gluconate + ATP = 6-phospho-D-gluconate + ADP + H(+)</text>
        <dbReference type="Rhea" id="RHEA:19433"/>
        <dbReference type="ChEBI" id="CHEBI:15378"/>
        <dbReference type="ChEBI" id="CHEBI:18391"/>
        <dbReference type="ChEBI" id="CHEBI:30616"/>
        <dbReference type="ChEBI" id="CHEBI:58759"/>
        <dbReference type="ChEBI" id="CHEBI:456216"/>
        <dbReference type="EC" id="2.7.1.12"/>
    </reaction>
</comment>
<evidence type="ECO:0000256" key="3">
    <source>
        <dbReference type="ARBA" id="ARBA00012054"/>
    </source>
</evidence>
<keyword evidence="11" id="KW-1185">Reference proteome</keyword>
<dbReference type="EC" id="2.7.1.12" evidence="3 9"/>
<dbReference type="InterPro" id="IPR006001">
    <property type="entry name" value="Therm_gnt_kin"/>
</dbReference>
<accession>A0ABU8VB57</accession>
<comment type="caution">
    <text evidence="10">The sequence shown here is derived from an EMBL/GenBank/DDBJ whole genome shotgun (WGS) entry which is preliminary data.</text>
</comment>
<reference evidence="10 11" key="1">
    <citation type="submission" date="2024-03" db="EMBL/GenBank/DDBJ databases">
        <title>Novel species of the genus Variovorax.</title>
        <authorList>
            <person name="Liu Q."/>
            <person name="Xin Y.-H."/>
        </authorList>
    </citation>
    <scope>NUCLEOTIDE SEQUENCE [LARGE SCALE GENOMIC DNA]</scope>
    <source>
        <strain evidence="10 11">KACC 18899</strain>
    </source>
</reference>
<name>A0ABU8VB57_9BURK</name>
<dbReference type="NCBIfam" id="TIGR01313">
    <property type="entry name" value="therm_gnt_kin"/>
    <property type="match status" value="1"/>
</dbReference>
<dbReference type="EMBL" id="JBBKZU010000002">
    <property type="protein sequence ID" value="MEJ8810882.1"/>
    <property type="molecule type" value="Genomic_DNA"/>
</dbReference>
<evidence type="ECO:0000313" key="10">
    <source>
        <dbReference type="EMBL" id="MEJ8810882.1"/>
    </source>
</evidence>
<evidence type="ECO:0000256" key="4">
    <source>
        <dbReference type="ARBA" id="ARBA00022679"/>
    </source>
</evidence>
<comment type="pathway">
    <text evidence="1">Carbohydrate acid metabolism.</text>
</comment>
<dbReference type="PANTHER" id="PTHR43442:SF3">
    <property type="entry name" value="GLUCONOKINASE-RELATED"/>
    <property type="match status" value="1"/>
</dbReference>
<dbReference type="Pfam" id="PF13671">
    <property type="entry name" value="AAA_33"/>
    <property type="match status" value="1"/>
</dbReference>
<gene>
    <name evidence="10" type="ORF">WKW77_07360</name>
</gene>
<dbReference type="InterPro" id="IPR027417">
    <property type="entry name" value="P-loop_NTPase"/>
</dbReference>